<organism evidence="1 2">
    <name type="scientific">Balneatrix alpica</name>
    <dbReference type="NCBI Taxonomy" id="75684"/>
    <lineage>
        <taxon>Bacteria</taxon>
        <taxon>Pseudomonadati</taxon>
        <taxon>Pseudomonadota</taxon>
        <taxon>Gammaproteobacteria</taxon>
        <taxon>Oceanospirillales</taxon>
        <taxon>Balneatrichaceae</taxon>
        <taxon>Balneatrix</taxon>
    </lineage>
</organism>
<gene>
    <name evidence="1" type="ORF">ACFFLH_02095</name>
</gene>
<evidence type="ECO:0000313" key="1">
    <source>
        <dbReference type="EMBL" id="MFB9885204.1"/>
    </source>
</evidence>
<keyword evidence="2" id="KW-1185">Reference proteome</keyword>
<comment type="caution">
    <text evidence="1">The sequence shown here is derived from an EMBL/GenBank/DDBJ whole genome shotgun (WGS) entry which is preliminary data.</text>
</comment>
<proteinExistence type="predicted"/>
<dbReference type="RefSeq" id="WP_027313197.1">
    <property type="nucleotide sequence ID" value="NZ_JBHLZN010000001.1"/>
</dbReference>
<accession>A0ABV5Z7E4</accession>
<evidence type="ECO:0000313" key="2">
    <source>
        <dbReference type="Proteomes" id="UP001589628"/>
    </source>
</evidence>
<protein>
    <submittedName>
        <fullName evidence="1">Uncharacterized protein</fullName>
    </submittedName>
</protein>
<sequence length="131" mass="15630">MTDDLPLKLQWQLCGYRIRFAEQPNNPQLFKDYLQLGEQLRQQPGCQSWQLYEAETLLLMEAAIDLCLPNYWRAQCLDWVAKPLLRLAANSRQPDEHQAFIRLQHQVSRLSHYFCPAWLDQTGEKYEYHPH</sequence>
<dbReference type="Proteomes" id="UP001589628">
    <property type="component" value="Unassembled WGS sequence"/>
</dbReference>
<dbReference type="EMBL" id="JBHLZN010000001">
    <property type="protein sequence ID" value="MFB9885204.1"/>
    <property type="molecule type" value="Genomic_DNA"/>
</dbReference>
<name>A0ABV5Z7E4_9GAMM</name>
<reference evidence="1 2" key="1">
    <citation type="submission" date="2024-09" db="EMBL/GenBank/DDBJ databases">
        <authorList>
            <person name="Sun Q."/>
            <person name="Mori K."/>
        </authorList>
    </citation>
    <scope>NUCLEOTIDE SEQUENCE [LARGE SCALE GENOMIC DNA]</scope>
    <source>
        <strain evidence="1 2">ATCC 51285</strain>
    </source>
</reference>